<dbReference type="AlphaFoldDB" id="T0J029"/>
<proteinExistence type="predicted"/>
<dbReference type="InterPro" id="IPR010985">
    <property type="entry name" value="Ribbon_hlx_hlx"/>
</dbReference>
<evidence type="ECO:0000313" key="1">
    <source>
        <dbReference type="EMBL" id="EQB30132.1"/>
    </source>
</evidence>
<gene>
    <name evidence="1" type="ORF">M529_21410</name>
</gene>
<dbReference type="RefSeq" id="WP_021319855.1">
    <property type="nucleotide sequence ID" value="NZ_AUWY01000126.1"/>
</dbReference>
<dbReference type="PATRIC" id="fig|1346791.3.peg.4140"/>
<protein>
    <recommendedName>
        <fullName evidence="3">Toxin-antitoxin system HicB family antitoxin</fullName>
    </recommendedName>
</protein>
<sequence length="58" mass="6272">MANTIAITVRMPPDLHDALSRAAADELLSGAAFLRRLAQTELRRKGYVAPRVAEPVNG</sequence>
<dbReference type="Proteomes" id="UP000015523">
    <property type="component" value="Unassembled WGS sequence"/>
</dbReference>
<comment type="caution">
    <text evidence="1">The sequence shown here is derived from an EMBL/GenBank/DDBJ whole genome shotgun (WGS) entry which is preliminary data.</text>
</comment>
<keyword evidence="2" id="KW-1185">Reference proteome</keyword>
<dbReference type="GO" id="GO:0006355">
    <property type="term" value="P:regulation of DNA-templated transcription"/>
    <property type="evidence" value="ECO:0007669"/>
    <property type="project" value="InterPro"/>
</dbReference>
<dbReference type="EMBL" id="AUWY01000126">
    <property type="protein sequence ID" value="EQB30132.1"/>
    <property type="molecule type" value="Genomic_DNA"/>
</dbReference>
<name>T0J029_9SPHN</name>
<organism evidence="1 2">
    <name type="scientific">Sphingobium ummariense RL-3</name>
    <dbReference type="NCBI Taxonomy" id="1346791"/>
    <lineage>
        <taxon>Bacteria</taxon>
        <taxon>Pseudomonadati</taxon>
        <taxon>Pseudomonadota</taxon>
        <taxon>Alphaproteobacteria</taxon>
        <taxon>Sphingomonadales</taxon>
        <taxon>Sphingomonadaceae</taxon>
        <taxon>Sphingobium</taxon>
    </lineage>
</organism>
<evidence type="ECO:0000313" key="2">
    <source>
        <dbReference type="Proteomes" id="UP000015523"/>
    </source>
</evidence>
<reference evidence="1 2" key="1">
    <citation type="journal article" date="2013" name="Genome Announc.">
        <title>Draft Genome Sequence of Sphingobium ummariense Strain RL-3, a Hexachlorocyclohexane-Degrading Bacterium.</title>
        <authorList>
            <person name="Kohli P."/>
            <person name="Dua A."/>
            <person name="Sangwan N."/>
            <person name="Oldach P."/>
            <person name="Khurana J.P."/>
            <person name="Lal R."/>
        </authorList>
    </citation>
    <scope>NUCLEOTIDE SEQUENCE [LARGE SCALE GENOMIC DNA]</scope>
    <source>
        <strain evidence="1 2">RL-3</strain>
    </source>
</reference>
<accession>T0J029</accession>
<dbReference type="STRING" id="1346791.M529_21410"/>
<evidence type="ECO:0008006" key="3">
    <source>
        <dbReference type="Google" id="ProtNLM"/>
    </source>
</evidence>
<dbReference type="SUPFAM" id="SSF47598">
    <property type="entry name" value="Ribbon-helix-helix"/>
    <property type="match status" value="1"/>
</dbReference>